<keyword evidence="1" id="KW-1133">Transmembrane helix</keyword>
<dbReference type="Pfam" id="PF01252">
    <property type="entry name" value="Peptidase_A8"/>
    <property type="match status" value="1"/>
</dbReference>
<name>X1N5X6_9ZZZZ</name>
<evidence type="ECO:0000256" key="1">
    <source>
        <dbReference type="SAM" id="Phobius"/>
    </source>
</evidence>
<dbReference type="GO" id="GO:0016020">
    <property type="term" value="C:membrane"/>
    <property type="evidence" value="ECO:0007669"/>
    <property type="project" value="InterPro"/>
</dbReference>
<dbReference type="AlphaFoldDB" id="X1N5X6"/>
<gene>
    <name evidence="2" type="ORF">S06H3_40623</name>
</gene>
<feature type="transmembrane region" description="Helical" evidence="1">
    <location>
        <begin position="70"/>
        <end position="93"/>
    </location>
</feature>
<organism evidence="2">
    <name type="scientific">marine sediment metagenome</name>
    <dbReference type="NCBI Taxonomy" id="412755"/>
    <lineage>
        <taxon>unclassified sequences</taxon>
        <taxon>metagenomes</taxon>
        <taxon>ecological metagenomes</taxon>
    </lineage>
</organism>
<accession>X1N5X6</accession>
<sequence length="166" mass="18936">MIAFDQATKFMAQNALENQPDIILIPDLLSLHFLRNEILHGYQYLFYFLLSIVIFPAALLYFYAKSYYKLVIAGTWLLWSSTLSNSIIDAFTLGYIRDFIYLHGVSVGNMGDQYRNVGVAIVVAGLIIKDRKKLDAGMMVKLVLAILAALTLMALFWKYLARYFSI</sequence>
<dbReference type="GO" id="GO:0004190">
    <property type="term" value="F:aspartic-type endopeptidase activity"/>
    <property type="evidence" value="ECO:0007669"/>
    <property type="project" value="InterPro"/>
</dbReference>
<keyword evidence="1" id="KW-0812">Transmembrane</keyword>
<dbReference type="InterPro" id="IPR001872">
    <property type="entry name" value="Peptidase_A8"/>
</dbReference>
<dbReference type="GO" id="GO:0006508">
    <property type="term" value="P:proteolysis"/>
    <property type="evidence" value="ECO:0007669"/>
    <property type="project" value="InterPro"/>
</dbReference>
<proteinExistence type="predicted"/>
<feature type="transmembrane region" description="Helical" evidence="1">
    <location>
        <begin position="44"/>
        <end position="63"/>
    </location>
</feature>
<keyword evidence="1" id="KW-0472">Membrane</keyword>
<feature type="transmembrane region" description="Helical" evidence="1">
    <location>
        <begin position="140"/>
        <end position="160"/>
    </location>
</feature>
<dbReference type="EMBL" id="BARV01024950">
    <property type="protein sequence ID" value="GAI38968.1"/>
    <property type="molecule type" value="Genomic_DNA"/>
</dbReference>
<protein>
    <submittedName>
        <fullName evidence="2">Uncharacterized protein</fullName>
    </submittedName>
</protein>
<comment type="caution">
    <text evidence="2">The sequence shown here is derived from an EMBL/GenBank/DDBJ whole genome shotgun (WGS) entry which is preliminary data.</text>
</comment>
<evidence type="ECO:0000313" key="2">
    <source>
        <dbReference type="EMBL" id="GAI38968.1"/>
    </source>
</evidence>
<reference evidence="2" key="1">
    <citation type="journal article" date="2014" name="Front. Microbiol.">
        <title>High frequency of phylogenetically diverse reductive dehalogenase-homologous genes in deep subseafloor sedimentary metagenomes.</title>
        <authorList>
            <person name="Kawai M."/>
            <person name="Futagami T."/>
            <person name="Toyoda A."/>
            <person name="Takaki Y."/>
            <person name="Nishi S."/>
            <person name="Hori S."/>
            <person name="Arai W."/>
            <person name="Tsubouchi T."/>
            <person name="Morono Y."/>
            <person name="Uchiyama I."/>
            <person name="Ito T."/>
            <person name="Fujiyama A."/>
            <person name="Inagaki F."/>
            <person name="Takami H."/>
        </authorList>
    </citation>
    <scope>NUCLEOTIDE SEQUENCE</scope>
    <source>
        <strain evidence="2">Expedition CK06-06</strain>
    </source>
</reference>